<gene>
    <name evidence="7" type="primary">murE</name>
    <name evidence="12" type="ORF">ENP34_07365</name>
</gene>
<protein>
    <recommendedName>
        <fullName evidence="7">UDP-N-acetylmuramyl-tripeptide synthetase</fullName>
        <ecNumber evidence="7">6.3.2.-</ecNumber>
    </recommendedName>
    <alternativeName>
        <fullName evidence="7">UDP-MurNAc-tripeptide synthetase</fullName>
    </alternativeName>
</protein>
<dbReference type="PANTHER" id="PTHR23135">
    <property type="entry name" value="MUR LIGASE FAMILY MEMBER"/>
    <property type="match status" value="1"/>
</dbReference>
<reference evidence="12" key="1">
    <citation type="journal article" date="2020" name="mSystems">
        <title>Genome- and Community-Level Interaction Insights into Carbon Utilization and Element Cycling Functions of Hydrothermarchaeota in Hydrothermal Sediment.</title>
        <authorList>
            <person name="Zhou Z."/>
            <person name="Liu Y."/>
            <person name="Xu W."/>
            <person name="Pan J."/>
            <person name="Luo Z.H."/>
            <person name="Li M."/>
        </authorList>
    </citation>
    <scope>NUCLEOTIDE SEQUENCE [LARGE SCALE GENOMIC DNA]</scope>
    <source>
        <strain evidence="12">SpSt-210</strain>
    </source>
</reference>
<sequence length="508" mass="55085">MIPLRALLRALSIERAAGDLDTPIAEVCYDSRQATPRALFVALRGSYTDGHRYLEDARRRGAVAALVEEWSDALDAYPAAAQVADTRAALARVAAEFFRHPSSSLGVIGVTGTDGKTTTTFLIDAMLRAAGYRTGLVGTVAVRIADQVIEHDTRQTTPESLDLQRLLAAMRREGVQWAVIESTSHGLAMHRLDCCSFDIAVVTNITHEHLDFHGTIEAYRRAKARLLEFVAQRDDGRSYPYGVALNADDEGARSIAGYAGSAPVIWFGLHASQAGVRAQEIRAHAAGTDFELVTPGGSAPVRLKLLGRFNVENALAAAAAGHLLGLTPQQIARGLESLDHVPGRLRRIDAGQPFTVIVDYAHTPEALQRILELVRGLVPGRLITVFGSAGERDRAKRPLQGAVAARLAQFSIFTSEDPRFEDPERIIDEIAAGARGAGAMEGRDFLRIEDRAQAIREALRRAKPGDAVLLLGKGHERCIIYGSERRPWDESAEALAALAELGYRSEVE</sequence>
<comment type="subcellular location">
    <subcellularLocation>
        <location evidence="7 8">Cytoplasm</location>
    </subcellularLocation>
</comment>
<organism evidence="12">
    <name type="scientific">Thermorudis peleae</name>
    <dbReference type="NCBI Taxonomy" id="1382356"/>
    <lineage>
        <taxon>Bacteria</taxon>
        <taxon>Pseudomonadati</taxon>
        <taxon>Thermomicrobiota</taxon>
        <taxon>Thermomicrobia</taxon>
        <taxon>Thermomicrobia incertae sedis</taxon>
        <taxon>Thermorudis</taxon>
    </lineage>
</organism>
<dbReference type="SUPFAM" id="SSF53623">
    <property type="entry name" value="MurD-like peptide ligases, catalytic domain"/>
    <property type="match status" value="1"/>
</dbReference>
<dbReference type="GO" id="GO:0071555">
    <property type="term" value="P:cell wall organization"/>
    <property type="evidence" value="ECO:0007669"/>
    <property type="project" value="UniProtKB-KW"/>
</dbReference>
<keyword evidence="7" id="KW-0460">Magnesium</keyword>
<dbReference type="InterPro" id="IPR036565">
    <property type="entry name" value="Mur-like_cat_sf"/>
</dbReference>
<dbReference type="GO" id="GO:0016881">
    <property type="term" value="F:acid-amino acid ligase activity"/>
    <property type="evidence" value="ECO:0007669"/>
    <property type="project" value="UniProtKB-UniRule"/>
</dbReference>
<evidence type="ECO:0000256" key="8">
    <source>
        <dbReference type="RuleBase" id="RU004135"/>
    </source>
</evidence>
<comment type="cofactor">
    <cofactor evidence="7">
        <name>Mg(2+)</name>
        <dbReference type="ChEBI" id="CHEBI:18420"/>
    </cofactor>
</comment>
<dbReference type="UniPathway" id="UPA00219"/>
<comment type="function">
    <text evidence="7">Catalyzes the addition of an amino acid to the nucleotide precursor UDP-N-acetylmuramoyl-L-alanyl-D-glutamate (UMAG) in the biosynthesis of bacterial cell-wall peptidoglycan.</text>
</comment>
<keyword evidence="7 12" id="KW-0436">Ligase</keyword>
<dbReference type="Gene3D" id="3.90.190.20">
    <property type="entry name" value="Mur ligase, C-terminal domain"/>
    <property type="match status" value="1"/>
</dbReference>
<dbReference type="Pfam" id="PF02875">
    <property type="entry name" value="Mur_ligase_C"/>
    <property type="match status" value="1"/>
</dbReference>
<dbReference type="Gene3D" id="3.40.1190.10">
    <property type="entry name" value="Mur-like, catalytic domain"/>
    <property type="match status" value="1"/>
</dbReference>
<dbReference type="InterPro" id="IPR000713">
    <property type="entry name" value="Mur_ligase_N"/>
</dbReference>
<keyword evidence="2 7" id="KW-0132">Cell division</keyword>
<dbReference type="GO" id="GO:0005737">
    <property type="term" value="C:cytoplasm"/>
    <property type="evidence" value="ECO:0007669"/>
    <property type="project" value="UniProtKB-SubCell"/>
</dbReference>
<keyword evidence="7" id="KW-0067">ATP-binding</keyword>
<evidence type="ECO:0000259" key="11">
    <source>
        <dbReference type="Pfam" id="PF08245"/>
    </source>
</evidence>
<evidence type="ECO:0000256" key="3">
    <source>
        <dbReference type="ARBA" id="ARBA00022960"/>
    </source>
</evidence>
<dbReference type="SUPFAM" id="SSF63418">
    <property type="entry name" value="MurE/MurF N-terminal domain"/>
    <property type="match status" value="1"/>
</dbReference>
<evidence type="ECO:0000256" key="1">
    <source>
        <dbReference type="ARBA" id="ARBA00005898"/>
    </source>
</evidence>
<feature type="domain" description="Mur ligase N-terminal catalytic" evidence="9">
    <location>
        <begin position="24"/>
        <end position="97"/>
    </location>
</feature>
<comment type="caution">
    <text evidence="12">The sequence shown here is derived from an EMBL/GenBank/DDBJ whole genome shotgun (WGS) entry which is preliminary data.</text>
</comment>
<keyword evidence="7" id="KW-0963">Cytoplasm</keyword>
<evidence type="ECO:0000256" key="4">
    <source>
        <dbReference type="ARBA" id="ARBA00022984"/>
    </source>
</evidence>
<dbReference type="AlphaFoldDB" id="A0A831TA07"/>
<proteinExistence type="inferred from homology"/>
<feature type="domain" description="Mur ligase C-terminal" evidence="10">
    <location>
        <begin position="343"/>
        <end position="474"/>
    </location>
</feature>
<evidence type="ECO:0000313" key="12">
    <source>
        <dbReference type="EMBL" id="HEG91245.1"/>
    </source>
</evidence>
<feature type="domain" description="Mur ligase central" evidence="11">
    <location>
        <begin position="110"/>
        <end position="320"/>
    </location>
</feature>
<dbReference type="GO" id="GO:0051301">
    <property type="term" value="P:cell division"/>
    <property type="evidence" value="ECO:0007669"/>
    <property type="project" value="UniProtKB-KW"/>
</dbReference>
<evidence type="ECO:0000256" key="2">
    <source>
        <dbReference type="ARBA" id="ARBA00022618"/>
    </source>
</evidence>
<accession>A0A831TA07</accession>
<feature type="binding site" evidence="7">
    <location>
        <begin position="156"/>
        <end position="157"/>
    </location>
    <ligand>
        <name>UDP-N-acetyl-alpha-D-muramoyl-L-alanyl-D-glutamate</name>
        <dbReference type="ChEBI" id="CHEBI:83900"/>
    </ligand>
</feature>
<dbReference type="Gene3D" id="3.40.1390.10">
    <property type="entry name" value="MurE/MurF, N-terminal domain"/>
    <property type="match status" value="1"/>
</dbReference>
<dbReference type="GO" id="GO:0009252">
    <property type="term" value="P:peptidoglycan biosynthetic process"/>
    <property type="evidence" value="ECO:0007669"/>
    <property type="project" value="UniProtKB-UniRule"/>
</dbReference>
<evidence type="ECO:0000256" key="6">
    <source>
        <dbReference type="ARBA" id="ARBA00023316"/>
    </source>
</evidence>
<keyword evidence="7" id="KW-0547">Nucleotide-binding</keyword>
<dbReference type="NCBIfam" id="NF001126">
    <property type="entry name" value="PRK00139.1-4"/>
    <property type="match status" value="1"/>
</dbReference>
<dbReference type="InterPro" id="IPR005761">
    <property type="entry name" value="UDP-N-AcMur-Glu-dNH2Pim_ligase"/>
</dbReference>
<dbReference type="Pfam" id="PF08245">
    <property type="entry name" value="Mur_ligase_M"/>
    <property type="match status" value="1"/>
</dbReference>
<dbReference type="InterPro" id="IPR035911">
    <property type="entry name" value="MurE/MurF_N"/>
</dbReference>
<dbReference type="NCBIfam" id="TIGR01085">
    <property type="entry name" value="murE"/>
    <property type="match status" value="1"/>
</dbReference>
<evidence type="ECO:0000256" key="5">
    <source>
        <dbReference type="ARBA" id="ARBA00023306"/>
    </source>
</evidence>
<evidence type="ECO:0000256" key="7">
    <source>
        <dbReference type="HAMAP-Rule" id="MF_00208"/>
    </source>
</evidence>
<evidence type="ECO:0000259" key="9">
    <source>
        <dbReference type="Pfam" id="PF01225"/>
    </source>
</evidence>
<keyword evidence="5 7" id="KW-0131">Cell cycle</keyword>
<name>A0A831TA07_9BACT</name>
<dbReference type="Pfam" id="PF01225">
    <property type="entry name" value="Mur_ligase"/>
    <property type="match status" value="1"/>
</dbReference>
<comment type="similarity">
    <text evidence="1 7">Belongs to the MurCDEF family. MurE subfamily.</text>
</comment>
<comment type="PTM">
    <text evidence="7">Carboxylation is probably crucial for Mg(2+) binding and, consequently, for the gamma-phosphate positioning of ATP.</text>
</comment>
<dbReference type="GO" id="GO:0005524">
    <property type="term" value="F:ATP binding"/>
    <property type="evidence" value="ECO:0007669"/>
    <property type="project" value="UniProtKB-UniRule"/>
</dbReference>
<dbReference type="PANTHER" id="PTHR23135:SF4">
    <property type="entry name" value="UDP-N-ACETYLMURAMOYL-L-ALANYL-D-GLUTAMATE--2,6-DIAMINOPIMELATE LIGASE MURE HOMOLOG, CHLOROPLASTIC"/>
    <property type="match status" value="1"/>
</dbReference>
<evidence type="ECO:0000259" key="10">
    <source>
        <dbReference type="Pfam" id="PF02875"/>
    </source>
</evidence>
<feature type="binding site" evidence="7">
    <location>
        <position position="183"/>
    </location>
    <ligand>
        <name>UDP-N-acetyl-alpha-D-muramoyl-L-alanyl-D-glutamate</name>
        <dbReference type="ChEBI" id="CHEBI:83900"/>
    </ligand>
</feature>
<dbReference type="EMBL" id="DSIY01000178">
    <property type="protein sequence ID" value="HEG91245.1"/>
    <property type="molecule type" value="Genomic_DNA"/>
</dbReference>
<dbReference type="EC" id="6.3.2.-" evidence="7"/>
<comment type="pathway">
    <text evidence="7 8">Cell wall biogenesis; peptidoglycan biosynthesis.</text>
</comment>
<dbReference type="InterPro" id="IPR004101">
    <property type="entry name" value="Mur_ligase_C"/>
</dbReference>
<feature type="modified residue" description="N6-carboxylysine" evidence="7">
    <location>
        <position position="223"/>
    </location>
</feature>
<comment type="caution">
    <text evidence="7">Lacks conserved residue(s) required for the propagation of feature annotation.</text>
</comment>
<keyword evidence="3 7" id="KW-0133">Cell shape</keyword>
<feature type="binding site" evidence="7">
    <location>
        <position position="191"/>
    </location>
    <ligand>
        <name>UDP-N-acetyl-alpha-D-muramoyl-L-alanyl-D-glutamate</name>
        <dbReference type="ChEBI" id="CHEBI:83900"/>
    </ligand>
</feature>
<dbReference type="GO" id="GO:0000287">
    <property type="term" value="F:magnesium ion binding"/>
    <property type="evidence" value="ECO:0007669"/>
    <property type="project" value="UniProtKB-UniRule"/>
</dbReference>
<dbReference type="InterPro" id="IPR013221">
    <property type="entry name" value="Mur_ligase_cen"/>
</dbReference>
<dbReference type="GO" id="GO:0008360">
    <property type="term" value="P:regulation of cell shape"/>
    <property type="evidence" value="ECO:0007669"/>
    <property type="project" value="UniProtKB-KW"/>
</dbReference>
<feature type="binding site" evidence="7">
    <location>
        <begin position="112"/>
        <end position="118"/>
    </location>
    <ligand>
        <name>ATP</name>
        <dbReference type="ChEBI" id="CHEBI:30616"/>
    </ligand>
</feature>
<dbReference type="InterPro" id="IPR036615">
    <property type="entry name" value="Mur_ligase_C_dom_sf"/>
</dbReference>
<dbReference type="HAMAP" id="MF_00208">
    <property type="entry name" value="MurE"/>
    <property type="match status" value="1"/>
</dbReference>
<keyword evidence="4 7" id="KW-0573">Peptidoglycan synthesis</keyword>
<keyword evidence="6 7" id="KW-0961">Cell wall biogenesis/degradation</keyword>
<dbReference type="SUPFAM" id="SSF53244">
    <property type="entry name" value="MurD-like peptide ligases, peptide-binding domain"/>
    <property type="match status" value="1"/>
</dbReference>
<feature type="binding site" evidence="7">
    <location>
        <position position="31"/>
    </location>
    <ligand>
        <name>UDP-N-acetyl-alpha-D-muramoyl-L-alanyl-D-glutamate</name>
        <dbReference type="ChEBI" id="CHEBI:83900"/>
    </ligand>
</feature>